<dbReference type="Proteomes" id="UP000593802">
    <property type="component" value="Chromosome"/>
</dbReference>
<protein>
    <recommendedName>
        <fullName evidence="2">PKD domain-containing protein</fullName>
    </recommendedName>
</protein>
<dbReference type="InterPro" id="IPR022409">
    <property type="entry name" value="PKD/Chitinase_dom"/>
</dbReference>
<dbReference type="Pfam" id="PF18911">
    <property type="entry name" value="PKD_4"/>
    <property type="match status" value="1"/>
</dbReference>
<dbReference type="EMBL" id="AP023366">
    <property type="protein sequence ID" value="BCJ88174.1"/>
    <property type="molecule type" value="Genomic_DNA"/>
</dbReference>
<accession>A0A7I8DDH3</accession>
<dbReference type="CDD" id="cd00146">
    <property type="entry name" value="PKD"/>
    <property type="match status" value="1"/>
</dbReference>
<feature type="signal peptide" evidence="1">
    <location>
        <begin position="1"/>
        <end position="24"/>
    </location>
</feature>
<dbReference type="KEGG" id="eff:skT53_31590"/>
<dbReference type="InterPro" id="IPR000601">
    <property type="entry name" value="PKD_dom"/>
</dbReference>
<dbReference type="SUPFAM" id="SSF49299">
    <property type="entry name" value="PKD domain"/>
    <property type="match status" value="1"/>
</dbReference>
<feature type="chain" id="PRO_5032500104" description="PKD domain-containing protein" evidence="1">
    <location>
        <begin position="25"/>
        <end position="770"/>
    </location>
</feature>
<keyword evidence="4" id="KW-1185">Reference proteome</keyword>
<dbReference type="SMART" id="SM00089">
    <property type="entry name" value="PKD"/>
    <property type="match status" value="1"/>
</dbReference>
<evidence type="ECO:0000313" key="4">
    <source>
        <dbReference type="Proteomes" id="UP000593802"/>
    </source>
</evidence>
<dbReference type="Gene3D" id="2.60.40.10">
    <property type="entry name" value="Immunoglobulins"/>
    <property type="match status" value="1"/>
</dbReference>
<name>A0A7I8DDH3_9BACL</name>
<evidence type="ECO:0000259" key="2">
    <source>
        <dbReference type="PROSITE" id="PS50093"/>
    </source>
</evidence>
<dbReference type="PROSITE" id="PS50093">
    <property type="entry name" value="PKD"/>
    <property type="match status" value="1"/>
</dbReference>
<feature type="domain" description="PKD" evidence="2">
    <location>
        <begin position="441"/>
        <end position="524"/>
    </location>
</feature>
<dbReference type="RefSeq" id="WP_200758824.1">
    <property type="nucleotide sequence ID" value="NZ_AP023366.1"/>
</dbReference>
<proteinExistence type="predicted"/>
<keyword evidence="1" id="KW-0732">Signal</keyword>
<organism evidence="3 4">
    <name type="scientific">Effusibacillus dendaii</name>
    <dbReference type="NCBI Taxonomy" id="2743772"/>
    <lineage>
        <taxon>Bacteria</taxon>
        <taxon>Bacillati</taxon>
        <taxon>Bacillota</taxon>
        <taxon>Bacilli</taxon>
        <taxon>Bacillales</taxon>
        <taxon>Alicyclobacillaceae</taxon>
        <taxon>Effusibacillus</taxon>
    </lineage>
</organism>
<dbReference type="InterPro" id="IPR013783">
    <property type="entry name" value="Ig-like_fold"/>
</dbReference>
<sequence length="770" mass="82440">MKKKLATVLVACLIGQAFPSFSMAALIPNGVANPYDGSDVGSMPGEIQLKGTYPPGSTVSFSDTDGNGYEGGLSQSWYNPGGFPVNYGKGQANITFPDGSTGTGQVLEYQRTDLQKNNGYLLVADKDIPDWVSAMQGNLDYVNSKLNHSTMEAPSGIQWSVAPLPDVINFSGGIIEFGGGGTQDTRFIVNSDGTTAHAEYKVIPTPSPTAEMSIAQPQASYTVGDKINLNLVSHVSAANTNYHYVAVHLTGNGYDQYLPVTGNDGKSYAAATGTTYDKAVAVAGGNLTNTNTTQTYTDTGILDTAALALPNGTYKVDFILYDEVARQATTQTIKITLGPPPAGPAISLSANPTSLDVGGYSTLTTSASNVPNGDSIVIKDISLANTLSGSNQVSAASTTAVSQTAQTVQYQAFLMNSQGRIDAQSNTVSVTWSVPAPVNQPPKAIIDAPETVMAGEDIPVSGARSYDPDGRIVKYQWDYTVKPNGSITGQQGTIWYPTPGTYQVVLTVTDDKGLTNDTRATIQVVEPKVKAVIAVSGTQKENRKFTLDATQSQSPTHYPIDWSKTQWTITAQPGGIYDVGSMAASIRTKGSYTGNQTLDMLIKLQGPYNVHLYVQNTAGYSDETDLALPIDPDLPPTPSFQGTKVVYRDIKDQDYGADKIYDTSISPDGDYIANRVWKVQYDSNNDGIFSDEPVLVIDESTLVPNVEKTITFNGFTYRVTKTSDAQGQFLLFKLNQVGKYHFELEVTEGFGQPTMPEFILPSDYKKGSTE</sequence>
<gene>
    <name evidence="3" type="ORF">skT53_31590</name>
</gene>
<reference evidence="3 4" key="1">
    <citation type="submission" date="2020-08" db="EMBL/GenBank/DDBJ databases">
        <title>Complete Genome Sequence of Effusibacillus dendaii Strain skT53, Isolated from Farmland soil.</title>
        <authorList>
            <person name="Konishi T."/>
            <person name="Kawasaki H."/>
        </authorList>
    </citation>
    <scope>NUCLEOTIDE SEQUENCE [LARGE SCALE GENOMIC DNA]</scope>
    <source>
        <strain evidence="4">skT53</strain>
    </source>
</reference>
<dbReference type="InterPro" id="IPR035986">
    <property type="entry name" value="PKD_dom_sf"/>
</dbReference>
<evidence type="ECO:0000256" key="1">
    <source>
        <dbReference type="SAM" id="SignalP"/>
    </source>
</evidence>
<evidence type="ECO:0000313" key="3">
    <source>
        <dbReference type="EMBL" id="BCJ88174.1"/>
    </source>
</evidence>
<dbReference type="AlphaFoldDB" id="A0A7I8DDH3"/>